<name>A0A7Y9B198_9FIRM</name>
<dbReference type="GO" id="GO:0016788">
    <property type="term" value="F:hydrolase activity, acting on ester bonds"/>
    <property type="evidence" value="ECO:0007669"/>
    <property type="project" value="InterPro"/>
</dbReference>
<dbReference type="NCBIfam" id="TIGR01877">
    <property type="entry name" value="cas_cas6"/>
    <property type="match status" value="1"/>
</dbReference>
<dbReference type="Gene3D" id="3.30.70.1890">
    <property type="match status" value="1"/>
</dbReference>
<dbReference type="PANTHER" id="PTHR36984:SF3">
    <property type="entry name" value="CRISPR-ASSOCIATED ENDORIBONUCLEASE CAS6"/>
    <property type="match status" value="1"/>
</dbReference>
<proteinExistence type="predicted"/>
<evidence type="ECO:0000259" key="2">
    <source>
        <dbReference type="Pfam" id="PF01881"/>
    </source>
</evidence>
<keyword evidence="4" id="KW-1185">Reference proteome</keyword>
<sequence>MRYQIVISLDSDEIPKDKNRMFLSFLKHHIAENDKRFFESLYIKGETNRKDFTFSLYMPECEFLRETIRIPNKRICLNFSTHDMSTGIQFYNAMINGRGREYSYKGITMKIEKIELKQEKTFMIESATFKSLSPCVIREHDGKTNKDWFYSLDSKKGRTLFVENARGQILESIKDSSYDLADIRISLIKNKEVTVKHYGIEVLANICMFKMEAKPYILEYFYKAGIGSFKSTGFGMLSSL</sequence>
<accession>A0A7Y9B198</accession>
<dbReference type="InterPro" id="IPR049435">
    <property type="entry name" value="Cas_Cas6_C"/>
</dbReference>
<dbReference type="Pfam" id="PF01881">
    <property type="entry name" value="Cas_Cas6_C"/>
    <property type="match status" value="1"/>
</dbReference>
<dbReference type="AlphaFoldDB" id="A0A7Y9B198"/>
<evidence type="ECO:0000313" key="3">
    <source>
        <dbReference type="EMBL" id="NWO23615.1"/>
    </source>
</evidence>
<dbReference type="PANTHER" id="PTHR36984">
    <property type="entry name" value="CRISPR-ASSOCIATED ENDORIBONUCLEASE CAS6 1"/>
    <property type="match status" value="1"/>
</dbReference>
<evidence type="ECO:0000313" key="4">
    <source>
        <dbReference type="Proteomes" id="UP000526307"/>
    </source>
</evidence>
<dbReference type="Proteomes" id="UP000526307">
    <property type="component" value="Unassembled WGS sequence"/>
</dbReference>
<dbReference type="InterPro" id="IPR010156">
    <property type="entry name" value="CRISPR-assoc_prot_Cas6"/>
</dbReference>
<reference evidence="3 4" key="1">
    <citation type="submission" date="2020-06" db="EMBL/GenBank/DDBJ databases">
        <title>Mogibacterium timidum strain W9173 genomic sequence.</title>
        <authorList>
            <person name="Wade W.G."/>
            <person name="Johnston C.D."/>
            <person name="Chen T."/>
            <person name="Dewhirst F.E."/>
        </authorList>
    </citation>
    <scope>NUCLEOTIDE SEQUENCE [LARGE SCALE GENOMIC DNA]</scope>
    <source>
        <strain evidence="3 4">W9173</strain>
    </source>
</reference>
<dbReference type="EMBL" id="JABXYR010000002">
    <property type="protein sequence ID" value="NWO23615.1"/>
    <property type="molecule type" value="Genomic_DNA"/>
</dbReference>
<gene>
    <name evidence="3" type="primary">cas6</name>
    <name evidence="3" type="ORF">HW270_06005</name>
</gene>
<organism evidence="3 4">
    <name type="scientific">Mogibacterium timidum</name>
    <dbReference type="NCBI Taxonomy" id="35519"/>
    <lineage>
        <taxon>Bacteria</taxon>
        <taxon>Bacillati</taxon>
        <taxon>Bacillota</taxon>
        <taxon>Clostridia</taxon>
        <taxon>Peptostreptococcales</taxon>
        <taxon>Anaerovoracaceae</taxon>
        <taxon>Mogibacterium</taxon>
    </lineage>
</organism>
<protein>
    <submittedName>
        <fullName evidence="3">CRISPR-associated endoribonuclease Cas6</fullName>
    </submittedName>
</protein>
<comment type="caution">
    <text evidence="3">The sequence shown here is derived from an EMBL/GenBank/DDBJ whole genome shotgun (WGS) entry which is preliminary data.</text>
</comment>
<dbReference type="CDD" id="cd21140">
    <property type="entry name" value="Cas6_I-like"/>
    <property type="match status" value="1"/>
</dbReference>
<keyword evidence="1" id="KW-0051">Antiviral defense</keyword>
<dbReference type="RefSeq" id="WP_178978627.1">
    <property type="nucleotide sequence ID" value="NZ_JABXYR010000002.1"/>
</dbReference>
<dbReference type="InterPro" id="IPR045747">
    <property type="entry name" value="CRISPR-assoc_prot_Cas6_N_sf"/>
</dbReference>
<feature type="domain" description="CRISPR associated protein Cas6 C-terminal" evidence="2">
    <location>
        <begin position="119"/>
        <end position="237"/>
    </location>
</feature>
<dbReference type="Gene3D" id="3.30.70.1900">
    <property type="match status" value="1"/>
</dbReference>
<evidence type="ECO:0000256" key="1">
    <source>
        <dbReference type="ARBA" id="ARBA00023118"/>
    </source>
</evidence>
<dbReference type="GO" id="GO:0051607">
    <property type="term" value="P:defense response to virus"/>
    <property type="evidence" value="ECO:0007669"/>
    <property type="project" value="UniProtKB-KW"/>
</dbReference>